<keyword evidence="1" id="KW-0624">Polysaccharide degradation</keyword>
<comment type="caution">
    <text evidence="1">The sequence shown here is derived from an EMBL/GenBank/DDBJ whole genome shotgun (WGS) entry which is preliminary data.</text>
</comment>
<dbReference type="GO" id="GO:0045493">
    <property type="term" value="P:xylan catabolic process"/>
    <property type="evidence" value="ECO:0007669"/>
    <property type="project" value="UniProtKB-KW"/>
</dbReference>
<protein>
    <submittedName>
        <fullName evidence="1">Endo-1,4-beta-xylanase A</fullName>
        <ecNumber evidence="1">3.2.1.8</ecNumber>
    </submittedName>
</protein>
<dbReference type="GO" id="GO:0031176">
    <property type="term" value="F:endo-1,4-beta-xylanase activity"/>
    <property type="evidence" value="ECO:0007669"/>
    <property type="project" value="UniProtKB-EC"/>
</dbReference>
<dbReference type="AlphaFoldDB" id="A0A090QF90"/>
<keyword evidence="1" id="KW-0858">Xylan degradation</keyword>
<keyword evidence="1" id="KW-0119">Carbohydrate metabolism</keyword>
<name>A0A090QF90_NONUL</name>
<dbReference type="EC" id="3.2.1.8" evidence="1"/>
<dbReference type="InterPro" id="IPR013320">
    <property type="entry name" value="ConA-like_dom_sf"/>
</dbReference>
<evidence type="ECO:0000313" key="2">
    <source>
        <dbReference type="Proteomes" id="UP000029226"/>
    </source>
</evidence>
<gene>
    <name evidence="1" type="ORF">JCM19314_1520</name>
</gene>
<reference evidence="1 2" key="1">
    <citation type="journal article" date="2014" name="Genome Announc.">
        <title>Draft Genome Sequences of Marine Flavobacterium Nonlabens Strains NR17, NR24, NR27, NR32, NR33, and Ara13.</title>
        <authorList>
            <person name="Nakanishi M."/>
            <person name="Meirelles P."/>
            <person name="Suzuki R."/>
            <person name="Takatani N."/>
            <person name="Mino S."/>
            <person name="Suda W."/>
            <person name="Oshima K."/>
            <person name="Hattori M."/>
            <person name="Ohkuma M."/>
            <person name="Hosokawa M."/>
            <person name="Miyashita K."/>
            <person name="Thompson F.L."/>
            <person name="Niwa A."/>
            <person name="Sawabe T."/>
            <person name="Sawabe T."/>
        </authorList>
    </citation>
    <scope>NUCLEOTIDE SEQUENCE [LARGE SCALE GENOMIC DNA]</scope>
    <source>
        <strain evidence="2">JCM19314</strain>
    </source>
</reference>
<proteinExistence type="predicted"/>
<dbReference type="Gene3D" id="2.60.120.200">
    <property type="match status" value="1"/>
</dbReference>
<keyword evidence="1" id="KW-0326">Glycosidase</keyword>
<keyword evidence="1" id="KW-0378">Hydrolase</keyword>
<evidence type="ECO:0000313" key="1">
    <source>
        <dbReference type="EMBL" id="GAL01800.1"/>
    </source>
</evidence>
<dbReference type="SUPFAM" id="SSF49899">
    <property type="entry name" value="Concanavalin A-like lectins/glucanases"/>
    <property type="match status" value="1"/>
</dbReference>
<organism evidence="1 2">
    <name type="scientific">Nonlabens ulvanivorans</name>
    <name type="common">Persicivirga ulvanivorans</name>
    <dbReference type="NCBI Taxonomy" id="906888"/>
    <lineage>
        <taxon>Bacteria</taxon>
        <taxon>Pseudomonadati</taxon>
        <taxon>Bacteroidota</taxon>
        <taxon>Flavobacteriia</taxon>
        <taxon>Flavobacteriales</taxon>
        <taxon>Flavobacteriaceae</taxon>
        <taxon>Nonlabens</taxon>
    </lineage>
</organism>
<accession>A0A090QF90</accession>
<sequence length="55" mass="6438">MLKITALQENFQGAGFTSARMLTKGKYQRKFGRFEARIKLPWGTRYLACLLDVRR</sequence>
<dbReference type="EMBL" id="BBMM01000014">
    <property type="protein sequence ID" value="GAL01800.1"/>
    <property type="molecule type" value="Genomic_DNA"/>
</dbReference>
<dbReference type="Proteomes" id="UP000029226">
    <property type="component" value="Unassembled WGS sequence"/>
</dbReference>